<dbReference type="EMBL" id="JAAOAV010000038">
    <property type="protein sequence ID" value="KAF5609081.1"/>
    <property type="molecule type" value="Genomic_DNA"/>
</dbReference>
<keyword evidence="8" id="KW-1185">Reference proteome</keyword>
<dbReference type="Pfam" id="PF12874">
    <property type="entry name" value="zf-met"/>
    <property type="match status" value="1"/>
</dbReference>
<dbReference type="InterPro" id="IPR013087">
    <property type="entry name" value="Znf_C2H2_type"/>
</dbReference>
<keyword evidence="2" id="KW-0677">Repeat</keyword>
<sequence length="417" mass="47579">MIPDNQNIERTFAMVEEQMFRLTACWTLHCMPCRIIFKDVKEQTEHNAKWHWDNFLCFACDIGFENAVDLKKVSPRRPSSNFMSNTGNRCKSGFNSAFFARALSKHCLTKGQTGLNTTCPGCDVEFETLSLLFGHMESRLCALRNWQQATGLMDLLFVLKQEIDVANRTCNICKRLFDSEADLFDHLRYQHENTVCRTCDRVFRDSEEWHKHIISRTPIKVQAYVCAICRPSIAFDMEKNYNDHMWHFHNKCRPCGLNFDNKQDRLVHGAVIHHRCPDCFQFFMSPNDLCKHYKEFHGINPLTVVKPALSTVPLLLVKKEFPTVTSPPTIPSIPAAVKQVKSEASPEVPLERVASPKGVKPPVKTQGPRLKCATAQASVIFETYPPRSAVAKATPKRRKVQMGINQSLITSFLVSKA</sequence>
<evidence type="ECO:0000256" key="2">
    <source>
        <dbReference type="ARBA" id="ARBA00022737"/>
    </source>
</evidence>
<evidence type="ECO:0000256" key="1">
    <source>
        <dbReference type="ARBA" id="ARBA00022723"/>
    </source>
</evidence>
<dbReference type="PANTHER" id="PTHR24409:SF295">
    <property type="entry name" value="AZ2-RELATED"/>
    <property type="match status" value="1"/>
</dbReference>
<gene>
    <name evidence="7" type="ORF">FSUBG_4236</name>
</gene>
<proteinExistence type="predicted"/>
<feature type="domain" description="C2H2-type" evidence="6">
    <location>
        <begin position="168"/>
        <end position="191"/>
    </location>
</feature>
<dbReference type="GO" id="GO:0008270">
    <property type="term" value="F:zinc ion binding"/>
    <property type="evidence" value="ECO:0007669"/>
    <property type="project" value="UniProtKB-KW"/>
</dbReference>
<evidence type="ECO:0000259" key="6">
    <source>
        <dbReference type="PROSITE" id="PS50157"/>
    </source>
</evidence>
<evidence type="ECO:0000256" key="4">
    <source>
        <dbReference type="ARBA" id="ARBA00022833"/>
    </source>
</evidence>
<accession>A0A8H5Q7Y0</accession>
<dbReference type="OrthoDB" id="654211at2759"/>
<reference evidence="7 8" key="1">
    <citation type="submission" date="2020-05" db="EMBL/GenBank/DDBJ databases">
        <title>Identification and distribution of gene clusters putatively required for synthesis of sphingolipid metabolism inhibitors in phylogenetically diverse species of the filamentous fungus Fusarium.</title>
        <authorList>
            <person name="Kim H.-S."/>
            <person name="Busman M."/>
            <person name="Brown D.W."/>
            <person name="Divon H."/>
            <person name="Uhlig S."/>
            <person name="Proctor R.H."/>
        </authorList>
    </citation>
    <scope>NUCLEOTIDE SEQUENCE [LARGE SCALE GENOMIC DNA]</scope>
    <source>
        <strain evidence="7 8">NRRL 66333</strain>
    </source>
</reference>
<comment type="caution">
    <text evidence="7">The sequence shown here is derived from an EMBL/GenBank/DDBJ whole genome shotgun (WGS) entry which is preliminary data.</text>
</comment>
<dbReference type="Gene3D" id="3.30.160.60">
    <property type="entry name" value="Classic Zinc Finger"/>
    <property type="match status" value="1"/>
</dbReference>
<dbReference type="GeneID" id="59316922"/>
<evidence type="ECO:0000313" key="7">
    <source>
        <dbReference type="EMBL" id="KAF5609081.1"/>
    </source>
</evidence>
<keyword evidence="1" id="KW-0479">Metal-binding</keyword>
<keyword evidence="3 5" id="KW-0863">Zinc-finger</keyword>
<evidence type="ECO:0000256" key="5">
    <source>
        <dbReference type="PROSITE-ProRule" id="PRU00042"/>
    </source>
</evidence>
<dbReference type="PROSITE" id="PS00028">
    <property type="entry name" value="ZINC_FINGER_C2H2_1"/>
    <property type="match status" value="2"/>
</dbReference>
<dbReference type="GO" id="GO:0005634">
    <property type="term" value="C:nucleus"/>
    <property type="evidence" value="ECO:0007669"/>
    <property type="project" value="TreeGrafter"/>
</dbReference>
<dbReference type="GO" id="GO:0000981">
    <property type="term" value="F:DNA-binding transcription factor activity, RNA polymerase II-specific"/>
    <property type="evidence" value="ECO:0007669"/>
    <property type="project" value="TreeGrafter"/>
</dbReference>
<keyword evidence="4" id="KW-0862">Zinc</keyword>
<organism evidence="7 8">
    <name type="scientific">Gibberella subglutinans</name>
    <name type="common">Fusarium subglutinans</name>
    <dbReference type="NCBI Taxonomy" id="42677"/>
    <lineage>
        <taxon>Eukaryota</taxon>
        <taxon>Fungi</taxon>
        <taxon>Dikarya</taxon>
        <taxon>Ascomycota</taxon>
        <taxon>Pezizomycotina</taxon>
        <taxon>Sordariomycetes</taxon>
        <taxon>Hypocreomycetidae</taxon>
        <taxon>Hypocreales</taxon>
        <taxon>Nectriaceae</taxon>
        <taxon>Fusarium</taxon>
        <taxon>Fusarium fujikuroi species complex</taxon>
    </lineage>
</organism>
<dbReference type="PROSITE" id="PS50157">
    <property type="entry name" value="ZINC_FINGER_C2H2_2"/>
    <property type="match status" value="1"/>
</dbReference>
<name>A0A8H5Q7Y0_GIBSU</name>
<dbReference type="GO" id="GO:0000977">
    <property type="term" value="F:RNA polymerase II transcription regulatory region sequence-specific DNA binding"/>
    <property type="evidence" value="ECO:0007669"/>
    <property type="project" value="TreeGrafter"/>
</dbReference>
<dbReference type="PANTHER" id="PTHR24409">
    <property type="entry name" value="ZINC FINGER PROTEIN 142"/>
    <property type="match status" value="1"/>
</dbReference>
<dbReference type="RefSeq" id="XP_036540249.1">
    <property type="nucleotide sequence ID" value="XM_036682204.1"/>
</dbReference>
<evidence type="ECO:0000313" key="8">
    <source>
        <dbReference type="Proteomes" id="UP000547976"/>
    </source>
</evidence>
<evidence type="ECO:0000256" key="3">
    <source>
        <dbReference type="ARBA" id="ARBA00022771"/>
    </source>
</evidence>
<protein>
    <submittedName>
        <fullName evidence="7">Zinc finger and BTB domain protein</fullName>
    </submittedName>
</protein>
<dbReference type="SMART" id="SM00355">
    <property type="entry name" value="ZnF_C2H2"/>
    <property type="match status" value="7"/>
</dbReference>
<dbReference type="Proteomes" id="UP000547976">
    <property type="component" value="Unassembled WGS sequence"/>
</dbReference>
<dbReference type="AlphaFoldDB" id="A0A8H5Q7Y0"/>